<dbReference type="GO" id="GO:0019205">
    <property type="term" value="F:nucleobase-containing compound kinase activity"/>
    <property type="evidence" value="ECO:0007669"/>
    <property type="project" value="InterPro"/>
</dbReference>
<evidence type="ECO:0000313" key="5">
    <source>
        <dbReference type="EMBL" id="EKC29194.1"/>
    </source>
</evidence>
<evidence type="ECO:0000256" key="2">
    <source>
        <dbReference type="ARBA" id="ARBA00022741"/>
    </source>
</evidence>
<dbReference type="NCBIfam" id="NF011104">
    <property type="entry name" value="PRK14531.1"/>
    <property type="match status" value="1"/>
</dbReference>
<dbReference type="SUPFAM" id="SSF52540">
    <property type="entry name" value="P-loop containing nucleoside triphosphate hydrolases"/>
    <property type="match status" value="1"/>
</dbReference>
<protein>
    <submittedName>
        <fullName evidence="5">Adenylate kinase</fullName>
    </submittedName>
</protein>
<dbReference type="GO" id="GO:0005524">
    <property type="term" value="F:ATP binding"/>
    <property type="evidence" value="ECO:0007669"/>
    <property type="project" value="InterPro"/>
</dbReference>
<dbReference type="NCBIfam" id="NF001381">
    <property type="entry name" value="PRK00279.1-3"/>
    <property type="match status" value="1"/>
</dbReference>
<dbReference type="InParanoid" id="K1QDN9"/>
<dbReference type="InterPro" id="IPR033690">
    <property type="entry name" value="Adenylat_kinase_CS"/>
</dbReference>
<reference evidence="5" key="1">
    <citation type="journal article" date="2012" name="Nature">
        <title>The oyster genome reveals stress adaptation and complexity of shell formation.</title>
        <authorList>
            <person name="Zhang G."/>
            <person name="Fang X."/>
            <person name="Guo X."/>
            <person name="Li L."/>
            <person name="Luo R."/>
            <person name="Xu F."/>
            <person name="Yang P."/>
            <person name="Zhang L."/>
            <person name="Wang X."/>
            <person name="Qi H."/>
            <person name="Xiong Z."/>
            <person name="Que H."/>
            <person name="Xie Y."/>
            <person name="Holland P.W."/>
            <person name="Paps J."/>
            <person name="Zhu Y."/>
            <person name="Wu F."/>
            <person name="Chen Y."/>
            <person name="Wang J."/>
            <person name="Peng C."/>
            <person name="Meng J."/>
            <person name="Yang L."/>
            <person name="Liu J."/>
            <person name="Wen B."/>
            <person name="Zhang N."/>
            <person name="Huang Z."/>
            <person name="Zhu Q."/>
            <person name="Feng Y."/>
            <person name="Mount A."/>
            <person name="Hedgecock D."/>
            <person name="Xu Z."/>
            <person name="Liu Y."/>
            <person name="Domazet-Loso T."/>
            <person name="Du Y."/>
            <person name="Sun X."/>
            <person name="Zhang S."/>
            <person name="Liu B."/>
            <person name="Cheng P."/>
            <person name="Jiang X."/>
            <person name="Li J."/>
            <person name="Fan D."/>
            <person name="Wang W."/>
            <person name="Fu W."/>
            <person name="Wang T."/>
            <person name="Wang B."/>
            <person name="Zhang J."/>
            <person name="Peng Z."/>
            <person name="Li Y."/>
            <person name="Li N."/>
            <person name="Wang J."/>
            <person name="Chen M."/>
            <person name="He Y."/>
            <person name="Tan F."/>
            <person name="Song X."/>
            <person name="Zheng Q."/>
            <person name="Huang R."/>
            <person name="Yang H."/>
            <person name="Du X."/>
            <person name="Chen L."/>
            <person name="Yang M."/>
            <person name="Gaffney P.M."/>
            <person name="Wang S."/>
            <person name="Luo L."/>
            <person name="She Z."/>
            <person name="Ming Y."/>
            <person name="Huang W."/>
            <person name="Zhang S."/>
            <person name="Huang B."/>
            <person name="Zhang Y."/>
            <person name="Qu T."/>
            <person name="Ni P."/>
            <person name="Miao G."/>
            <person name="Wang J."/>
            <person name="Wang Q."/>
            <person name="Steinberg C.E."/>
            <person name="Wang H."/>
            <person name="Li N."/>
            <person name="Qian L."/>
            <person name="Zhang G."/>
            <person name="Li Y."/>
            <person name="Yang H."/>
            <person name="Liu X."/>
            <person name="Wang J."/>
            <person name="Yin Y."/>
            <person name="Wang J."/>
        </authorList>
    </citation>
    <scope>NUCLEOTIDE SEQUENCE [LARGE SCALE GENOMIC DNA]</scope>
    <source>
        <strain evidence="5">05x7-T-G4-1.051#20</strain>
    </source>
</reference>
<dbReference type="AlphaFoldDB" id="K1QDN9"/>
<sequence>MPGAGKGTVSKRLCEKHSLQHISTGDVLRQEVAVGTALGKKVEGIMNAGELISDDLMIEIIKGKIDEKSQGVIFDGFPRTVDQAKALSEIVDVRHVVFLRVDQHEAIRRIKNRMIEEGGSRADDRDEVIEERLRVYEEKTKPLLQYYEGQKKLRVVDASASIEQVVKDVEKAIELH</sequence>
<dbReference type="EMBL" id="JH817591">
    <property type="protein sequence ID" value="EKC29194.1"/>
    <property type="molecule type" value="Genomic_DNA"/>
</dbReference>
<keyword evidence="3 4" id="KW-0418">Kinase</keyword>
<dbReference type="PROSITE" id="PS00113">
    <property type="entry name" value="ADENYLATE_KINASE"/>
    <property type="match status" value="1"/>
</dbReference>
<evidence type="ECO:0000256" key="1">
    <source>
        <dbReference type="ARBA" id="ARBA00022679"/>
    </source>
</evidence>
<evidence type="ECO:0000256" key="4">
    <source>
        <dbReference type="RuleBase" id="RU003330"/>
    </source>
</evidence>
<keyword evidence="2" id="KW-0547">Nucleotide-binding</keyword>
<keyword evidence="1 4" id="KW-0808">Transferase</keyword>
<proteinExistence type="inferred from homology"/>
<name>K1QDN9_MAGGI</name>
<evidence type="ECO:0000256" key="3">
    <source>
        <dbReference type="ARBA" id="ARBA00022777"/>
    </source>
</evidence>
<comment type="similarity">
    <text evidence="4">Belongs to the adenylate kinase family.</text>
</comment>
<organism evidence="5">
    <name type="scientific">Magallana gigas</name>
    <name type="common">Pacific oyster</name>
    <name type="synonym">Crassostrea gigas</name>
    <dbReference type="NCBI Taxonomy" id="29159"/>
    <lineage>
        <taxon>Eukaryota</taxon>
        <taxon>Metazoa</taxon>
        <taxon>Spiralia</taxon>
        <taxon>Lophotrochozoa</taxon>
        <taxon>Mollusca</taxon>
        <taxon>Bivalvia</taxon>
        <taxon>Autobranchia</taxon>
        <taxon>Pteriomorphia</taxon>
        <taxon>Ostreida</taxon>
        <taxon>Ostreoidea</taxon>
        <taxon>Ostreidae</taxon>
        <taxon>Magallana</taxon>
    </lineage>
</organism>
<dbReference type="Gene3D" id="3.40.50.300">
    <property type="entry name" value="P-loop containing nucleotide triphosphate hydrolases"/>
    <property type="match status" value="1"/>
</dbReference>
<dbReference type="Pfam" id="PF00406">
    <property type="entry name" value="ADK"/>
    <property type="match status" value="1"/>
</dbReference>
<dbReference type="PRINTS" id="PR00094">
    <property type="entry name" value="ADENYLTKNASE"/>
</dbReference>
<dbReference type="NCBIfam" id="NF011100">
    <property type="entry name" value="PRK14527.1"/>
    <property type="match status" value="1"/>
</dbReference>
<gene>
    <name evidence="5" type="ORF">CGI_10002056</name>
</gene>
<dbReference type="NCBIfam" id="NF011105">
    <property type="entry name" value="PRK14532.1"/>
    <property type="match status" value="1"/>
</dbReference>
<dbReference type="GO" id="GO:0006139">
    <property type="term" value="P:nucleobase-containing compound metabolic process"/>
    <property type="evidence" value="ECO:0007669"/>
    <property type="project" value="InterPro"/>
</dbReference>
<dbReference type="CDD" id="cd01428">
    <property type="entry name" value="ADK"/>
    <property type="match status" value="1"/>
</dbReference>
<dbReference type="InterPro" id="IPR000850">
    <property type="entry name" value="Adenylat/UMP-CMP_kin"/>
</dbReference>
<dbReference type="PANTHER" id="PTHR23359">
    <property type="entry name" value="NUCLEOTIDE KINASE"/>
    <property type="match status" value="1"/>
</dbReference>
<accession>K1QDN9</accession>
<dbReference type="HAMAP" id="MF_00235">
    <property type="entry name" value="Adenylate_kinase_Adk"/>
    <property type="match status" value="1"/>
</dbReference>
<dbReference type="HOGENOM" id="CLU_032354_4_1_1"/>
<dbReference type="InterPro" id="IPR027417">
    <property type="entry name" value="P-loop_NTPase"/>
</dbReference>